<reference evidence="3" key="1">
    <citation type="journal article" date="2018" name="Nat. Microbiol.">
        <title>Leveraging single-cell genomics to expand the fungal tree of life.</title>
        <authorList>
            <person name="Ahrendt S.R."/>
            <person name="Quandt C.A."/>
            <person name="Ciobanu D."/>
            <person name="Clum A."/>
            <person name="Salamov A."/>
            <person name="Andreopoulos B."/>
            <person name="Cheng J.F."/>
            <person name="Woyke T."/>
            <person name="Pelin A."/>
            <person name="Henrissat B."/>
            <person name="Reynolds N.K."/>
            <person name="Benny G.L."/>
            <person name="Smith M.E."/>
            <person name="James T.Y."/>
            <person name="Grigoriev I.V."/>
        </authorList>
    </citation>
    <scope>NUCLEOTIDE SEQUENCE [LARGE SCALE GENOMIC DNA]</scope>
    <source>
        <strain evidence="3">RSA 468</strain>
    </source>
</reference>
<feature type="chain" id="PRO_5020963027" evidence="1">
    <location>
        <begin position="23"/>
        <end position="114"/>
    </location>
</feature>
<keyword evidence="1" id="KW-0732">Signal</keyword>
<dbReference type="EMBL" id="ML003959">
    <property type="protein sequence ID" value="RKP33378.1"/>
    <property type="molecule type" value="Genomic_DNA"/>
</dbReference>
<proteinExistence type="predicted"/>
<evidence type="ECO:0000256" key="1">
    <source>
        <dbReference type="SAM" id="SignalP"/>
    </source>
</evidence>
<organism evidence="2 3">
    <name type="scientific">Dimargaris cristalligena</name>
    <dbReference type="NCBI Taxonomy" id="215637"/>
    <lineage>
        <taxon>Eukaryota</taxon>
        <taxon>Fungi</taxon>
        <taxon>Fungi incertae sedis</taxon>
        <taxon>Zoopagomycota</taxon>
        <taxon>Kickxellomycotina</taxon>
        <taxon>Dimargaritomycetes</taxon>
        <taxon>Dimargaritales</taxon>
        <taxon>Dimargaritaceae</taxon>
        <taxon>Dimargaris</taxon>
    </lineage>
</organism>
<keyword evidence="3" id="KW-1185">Reference proteome</keyword>
<name>A0A4P9ZK25_9FUNG</name>
<gene>
    <name evidence="2" type="ORF">BJ085DRAFT_40323</name>
</gene>
<dbReference type="Proteomes" id="UP000268162">
    <property type="component" value="Unassembled WGS sequence"/>
</dbReference>
<evidence type="ECO:0000313" key="2">
    <source>
        <dbReference type="EMBL" id="RKP33378.1"/>
    </source>
</evidence>
<accession>A0A4P9ZK25</accession>
<protein>
    <submittedName>
        <fullName evidence="2">Uncharacterized protein</fullName>
    </submittedName>
</protein>
<dbReference type="AlphaFoldDB" id="A0A4P9ZK25"/>
<evidence type="ECO:0000313" key="3">
    <source>
        <dbReference type="Proteomes" id="UP000268162"/>
    </source>
</evidence>
<sequence length="114" mass="12295">MRSVIPTTLALLASATLILVLANPLPSAPDYYYSQVSAVHLVRRASKKEDTTKASPPAQKTIGVEKGNTNKLVQRFSENNKKQAPVKQEGRVKTEARRIDAKVNAGGAATVKPK</sequence>
<feature type="signal peptide" evidence="1">
    <location>
        <begin position="1"/>
        <end position="22"/>
    </location>
</feature>